<evidence type="ECO:0000259" key="1">
    <source>
        <dbReference type="PROSITE" id="PS51819"/>
    </source>
</evidence>
<protein>
    <submittedName>
        <fullName evidence="2">VOC family protein</fullName>
    </submittedName>
</protein>
<dbReference type="PROSITE" id="PS51819">
    <property type="entry name" value="VOC"/>
    <property type="match status" value="1"/>
</dbReference>
<dbReference type="InterPro" id="IPR004360">
    <property type="entry name" value="Glyas_Fos-R_dOase_dom"/>
</dbReference>
<keyword evidence="3" id="KW-1185">Reference proteome</keyword>
<organism evidence="2 3">
    <name type="scientific">Lysinimonas soli</name>
    <dbReference type="NCBI Taxonomy" id="1074233"/>
    <lineage>
        <taxon>Bacteria</taxon>
        <taxon>Bacillati</taxon>
        <taxon>Actinomycetota</taxon>
        <taxon>Actinomycetes</taxon>
        <taxon>Micrococcales</taxon>
        <taxon>Microbacteriaceae</taxon>
        <taxon>Lysinimonas</taxon>
    </lineage>
</organism>
<gene>
    <name evidence="2" type="ORF">ACFPJ4_09230</name>
</gene>
<dbReference type="InterPro" id="IPR037523">
    <property type="entry name" value="VOC_core"/>
</dbReference>
<feature type="domain" description="VOC" evidence="1">
    <location>
        <begin position="5"/>
        <end position="120"/>
    </location>
</feature>
<name>A0ABW0NQU1_9MICO</name>
<proteinExistence type="predicted"/>
<accession>A0ABW0NQU1</accession>
<dbReference type="InterPro" id="IPR029068">
    <property type="entry name" value="Glyas_Bleomycin-R_OHBP_Dase"/>
</dbReference>
<dbReference type="Gene3D" id="3.10.180.10">
    <property type="entry name" value="2,3-Dihydroxybiphenyl 1,2-Dioxygenase, domain 1"/>
    <property type="match status" value="1"/>
</dbReference>
<dbReference type="PANTHER" id="PTHR36437">
    <property type="entry name" value="GLYOXALASE/BLEOMYCIN RESISTANCE PROTEIN/DIOXYGENASE"/>
    <property type="match status" value="1"/>
</dbReference>
<dbReference type="Proteomes" id="UP001596039">
    <property type="component" value="Unassembled WGS sequence"/>
</dbReference>
<dbReference type="PANTHER" id="PTHR36437:SF2">
    <property type="entry name" value="GLYOXALASE_BLEOMYCIN RESISTANCE PROTEIN_DIOXYGENASE"/>
    <property type="match status" value="1"/>
</dbReference>
<comment type="caution">
    <text evidence="2">The sequence shown here is derived from an EMBL/GenBank/DDBJ whole genome shotgun (WGS) entry which is preliminary data.</text>
</comment>
<sequence>MVDYRLELVIIPVTDVDRAVAFYGETLGWPVDFNQVVSPELRFVQVTPPGSACSIAFGVGLLPAEAKPLLGLQLVTPDADAAHDDLVARGIEVGPVQDLAWGRFVWFDDPDGNHWAVQQLPLRNGSV</sequence>
<dbReference type="EMBL" id="JBHSMG010000002">
    <property type="protein sequence ID" value="MFC5502420.1"/>
    <property type="molecule type" value="Genomic_DNA"/>
</dbReference>
<evidence type="ECO:0000313" key="3">
    <source>
        <dbReference type="Proteomes" id="UP001596039"/>
    </source>
</evidence>
<dbReference type="RefSeq" id="WP_386740115.1">
    <property type="nucleotide sequence ID" value="NZ_JBHSMG010000002.1"/>
</dbReference>
<reference evidence="3" key="1">
    <citation type="journal article" date="2019" name="Int. J. Syst. Evol. Microbiol.">
        <title>The Global Catalogue of Microorganisms (GCM) 10K type strain sequencing project: providing services to taxonomists for standard genome sequencing and annotation.</title>
        <authorList>
            <consortium name="The Broad Institute Genomics Platform"/>
            <consortium name="The Broad Institute Genome Sequencing Center for Infectious Disease"/>
            <person name="Wu L."/>
            <person name="Ma J."/>
        </authorList>
    </citation>
    <scope>NUCLEOTIDE SEQUENCE [LARGE SCALE GENOMIC DNA]</scope>
    <source>
        <strain evidence="3">CGMCC 4.6997</strain>
    </source>
</reference>
<evidence type="ECO:0000313" key="2">
    <source>
        <dbReference type="EMBL" id="MFC5502420.1"/>
    </source>
</evidence>
<dbReference type="Pfam" id="PF00903">
    <property type="entry name" value="Glyoxalase"/>
    <property type="match status" value="1"/>
</dbReference>
<dbReference type="SUPFAM" id="SSF54593">
    <property type="entry name" value="Glyoxalase/Bleomycin resistance protein/Dihydroxybiphenyl dioxygenase"/>
    <property type="match status" value="1"/>
</dbReference>